<reference evidence="2 3" key="1">
    <citation type="journal article" date="2023" name="G3 (Bethesda)">
        <title>A chromosome-level genome assembly of Zasmidium syzygii isolated from banana leaves.</title>
        <authorList>
            <person name="van Westerhoven A.C."/>
            <person name="Mehrabi R."/>
            <person name="Talebi R."/>
            <person name="Steentjes M.B.F."/>
            <person name="Corcolon B."/>
            <person name="Chong P.A."/>
            <person name="Kema G.H.J."/>
            <person name="Seidl M.F."/>
        </authorList>
    </citation>
    <scope>NUCLEOTIDE SEQUENCE [LARGE SCALE GENOMIC DNA]</scope>
    <source>
        <strain evidence="2 3">P124</strain>
    </source>
</reference>
<gene>
    <name evidence="2" type="ORF">PRZ48_005289</name>
</gene>
<dbReference type="Proteomes" id="UP001305779">
    <property type="component" value="Unassembled WGS sequence"/>
</dbReference>
<organism evidence="2 3">
    <name type="scientific">Zasmidium cellare</name>
    <name type="common">Wine cellar mold</name>
    <name type="synonym">Racodium cellare</name>
    <dbReference type="NCBI Taxonomy" id="395010"/>
    <lineage>
        <taxon>Eukaryota</taxon>
        <taxon>Fungi</taxon>
        <taxon>Dikarya</taxon>
        <taxon>Ascomycota</taxon>
        <taxon>Pezizomycotina</taxon>
        <taxon>Dothideomycetes</taxon>
        <taxon>Dothideomycetidae</taxon>
        <taxon>Mycosphaerellales</taxon>
        <taxon>Mycosphaerellaceae</taxon>
        <taxon>Zasmidium</taxon>
    </lineage>
</organism>
<proteinExistence type="predicted"/>
<sequence length="103" mass="11521">MSSPDQAAKVVWDGAMYQKVLLVALKVNSLDGAAIWEGWSTLFAMAKQFQRLKKTLAAASLPNDSSMIVPKQKNYRRNRKQKGRSRQKTPSSDSTVDSSEFEL</sequence>
<feature type="compositionally biased region" description="Polar residues" evidence="1">
    <location>
        <begin position="88"/>
        <end position="103"/>
    </location>
</feature>
<dbReference type="EMBL" id="JAXOVC010000003">
    <property type="protein sequence ID" value="KAK4504373.1"/>
    <property type="molecule type" value="Genomic_DNA"/>
</dbReference>
<evidence type="ECO:0000256" key="1">
    <source>
        <dbReference type="SAM" id="MobiDB-lite"/>
    </source>
</evidence>
<feature type="compositionally biased region" description="Basic residues" evidence="1">
    <location>
        <begin position="73"/>
        <end position="87"/>
    </location>
</feature>
<keyword evidence="3" id="KW-1185">Reference proteome</keyword>
<feature type="region of interest" description="Disordered" evidence="1">
    <location>
        <begin position="63"/>
        <end position="103"/>
    </location>
</feature>
<evidence type="ECO:0000313" key="2">
    <source>
        <dbReference type="EMBL" id="KAK4504373.1"/>
    </source>
</evidence>
<protein>
    <submittedName>
        <fullName evidence="2">Uncharacterized protein</fullName>
    </submittedName>
</protein>
<accession>A0ABR0ETI1</accession>
<name>A0ABR0ETI1_ZASCE</name>
<comment type="caution">
    <text evidence="2">The sequence shown here is derived from an EMBL/GenBank/DDBJ whole genome shotgun (WGS) entry which is preliminary data.</text>
</comment>
<evidence type="ECO:0000313" key="3">
    <source>
        <dbReference type="Proteomes" id="UP001305779"/>
    </source>
</evidence>